<comment type="similarity">
    <text evidence="2">Belongs to the universal ribosomal protein uL29 family.</text>
</comment>
<proteinExistence type="inferred from homology"/>
<keyword evidence="10" id="KW-1185">Reference proteome</keyword>
<dbReference type="InterPro" id="IPR010729">
    <property type="entry name" value="Ribosomal_uL29_mit"/>
</dbReference>
<evidence type="ECO:0000313" key="10">
    <source>
        <dbReference type="Proteomes" id="UP000307440"/>
    </source>
</evidence>
<evidence type="ECO:0000313" key="9">
    <source>
        <dbReference type="EMBL" id="TFK24967.1"/>
    </source>
</evidence>
<evidence type="ECO:0000256" key="5">
    <source>
        <dbReference type="ARBA" id="ARBA00023274"/>
    </source>
</evidence>
<evidence type="ECO:0000256" key="3">
    <source>
        <dbReference type="ARBA" id="ARBA00022980"/>
    </source>
</evidence>
<dbReference type="GO" id="GO:0032543">
    <property type="term" value="P:mitochondrial translation"/>
    <property type="evidence" value="ECO:0007669"/>
    <property type="project" value="TreeGrafter"/>
</dbReference>
<evidence type="ECO:0000256" key="7">
    <source>
        <dbReference type="ARBA" id="ARBA00035399"/>
    </source>
</evidence>
<feature type="region of interest" description="Disordered" evidence="8">
    <location>
        <begin position="157"/>
        <end position="224"/>
    </location>
</feature>
<evidence type="ECO:0000256" key="6">
    <source>
        <dbReference type="ARBA" id="ARBA00035289"/>
    </source>
</evidence>
<dbReference type="Proteomes" id="UP000307440">
    <property type="component" value="Unassembled WGS sequence"/>
</dbReference>
<keyword evidence="5" id="KW-0687">Ribonucleoprotein</keyword>
<sequence>GRAWRIEELRLKSFQDLHTLWYVTLRERNLLETQQEEARRMGVRINLQAQIHMAGACRKSMARIKAVMNERRLAYEGAIQLVQEHKEQLKDRQLLQLQRDAIVQAQEKLSEFVTRGRLLKREKLRKLAKAREELRAEGVLPQVVEAEGAAQPEAVLADSVAGEQQVRKSSKTTPAASESSTPTSPNISNTPKVVKVEPEAPSRPQTAAEAAAAGLFGGSPAPRK</sequence>
<dbReference type="GO" id="GO:0005762">
    <property type="term" value="C:mitochondrial large ribosomal subunit"/>
    <property type="evidence" value="ECO:0007669"/>
    <property type="project" value="TreeGrafter"/>
</dbReference>
<feature type="compositionally biased region" description="Low complexity" evidence="8">
    <location>
        <begin position="171"/>
        <end position="191"/>
    </location>
</feature>
<dbReference type="InterPro" id="IPR036049">
    <property type="entry name" value="Ribosomal_uL29_sf"/>
</dbReference>
<comment type="subcellular location">
    <subcellularLocation>
        <location evidence="1">Mitochondrion</location>
    </subcellularLocation>
</comment>
<reference evidence="9 10" key="1">
    <citation type="journal article" date="2019" name="Nat. Ecol. Evol.">
        <title>Megaphylogeny resolves global patterns of mushroom evolution.</title>
        <authorList>
            <person name="Varga T."/>
            <person name="Krizsan K."/>
            <person name="Foldi C."/>
            <person name="Dima B."/>
            <person name="Sanchez-Garcia M."/>
            <person name="Sanchez-Ramirez S."/>
            <person name="Szollosi G.J."/>
            <person name="Szarkandi J.G."/>
            <person name="Papp V."/>
            <person name="Albert L."/>
            <person name="Andreopoulos W."/>
            <person name="Angelini C."/>
            <person name="Antonin V."/>
            <person name="Barry K.W."/>
            <person name="Bougher N.L."/>
            <person name="Buchanan P."/>
            <person name="Buyck B."/>
            <person name="Bense V."/>
            <person name="Catcheside P."/>
            <person name="Chovatia M."/>
            <person name="Cooper J."/>
            <person name="Damon W."/>
            <person name="Desjardin D."/>
            <person name="Finy P."/>
            <person name="Geml J."/>
            <person name="Haridas S."/>
            <person name="Hughes K."/>
            <person name="Justo A."/>
            <person name="Karasinski D."/>
            <person name="Kautmanova I."/>
            <person name="Kiss B."/>
            <person name="Kocsube S."/>
            <person name="Kotiranta H."/>
            <person name="LaButti K.M."/>
            <person name="Lechner B.E."/>
            <person name="Liimatainen K."/>
            <person name="Lipzen A."/>
            <person name="Lukacs Z."/>
            <person name="Mihaltcheva S."/>
            <person name="Morgado L.N."/>
            <person name="Niskanen T."/>
            <person name="Noordeloos M.E."/>
            <person name="Ohm R.A."/>
            <person name="Ortiz-Santana B."/>
            <person name="Ovrebo C."/>
            <person name="Racz N."/>
            <person name="Riley R."/>
            <person name="Savchenko A."/>
            <person name="Shiryaev A."/>
            <person name="Soop K."/>
            <person name="Spirin V."/>
            <person name="Szebenyi C."/>
            <person name="Tomsovsky M."/>
            <person name="Tulloss R.E."/>
            <person name="Uehling J."/>
            <person name="Grigoriev I.V."/>
            <person name="Vagvolgyi C."/>
            <person name="Papp T."/>
            <person name="Martin F.M."/>
            <person name="Miettinen O."/>
            <person name="Hibbett D.S."/>
            <person name="Nagy L.G."/>
        </authorList>
    </citation>
    <scope>NUCLEOTIDE SEQUENCE [LARGE SCALE GENOMIC DNA]</scope>
    <source>
        <strain evidence="9 10">CBS 121175</strain>
    </source>
</reference>
<dbReference type="GO" id="GO:0003735">
    <property type="term" value="F:structural constituent of ribosome"/>
    <property type="evidence" value="ECO:0007669"/>
    <property type="project" value="InterPro"/>
</dbReference>
<protein>
    <recommendedName>
        <fullName evidence="6">Large ribosomal subunit protein uL29m</fullName>
    </recommendedName>
    <alternativeName>
        <fullName evidence="7">54S ribosomal protein L4, mitochondrial</fullName>
    </alternativeName>
</protein>
<dbReference type="SUPFAM" id="SSF46561">
    <property type="entry name" value="Ribosomal protein L29 (L29p)"/>
    <property type="match status" value="1"/>
</dbReference>
<gene>
    <name evidence="9" type="ORF">FA15DRAFT_591560</name>
</gene>
<evidence type="ECO:0000256" key="2">
    <source>
        <dbReference type="ARBA" id="ARBA00009254"/>
    </source>
</evidence>
<dbReference type="InterPro" id="IPR038340">
    <property type="entry name" value="MRP-L47_sf"/>
</dbReference>
<dbReference type="Pfam" id="PF06984">
    <property type="entry name" value="MRP-L47"/>
    <property type="match status" value="1"/>
</dbReference>
<name>A0A5C3KX90_COPMA</name>
<dbReference type="STRING" id="230819.A0A5C3KX90"/>
<dbReference type="OrthoDB" id="270763at2759"/>
<evidence type="ECO:0000256" key="4">
    <source>
        <dbReference type="ARBA" id="ARBA00023128"/>
    </source>
</evidence>
<dbReference type="AlphaFoldDB" id="A0A5C3KX90"/>
<feature type="non-terminal residue" evidence="9">
    <location>
        <position position="1"/>
    </location>
</feature>
<dbReference type="Gene3D" id="6.10.330.20">
    <property type="match status" value="1"/>
</dbReference>
<keyword evidence="4" id="KW-0496">Mitochondrion</keyword>
<evidence type="ECO:0000256" key="8">
    <source>
        <dbReference type="SAM" id="MobiDB-lite"/>
    </source>
</evidence>
<evidence type="ECO:0000256" key="1">
    <source>
        <dbReference type="ARBA" id="ARBA00004173"/>
    </source>
</evidence>
<organism evidence="9 10">
    <name type="scientific">Coprinopsis marcescibilis</name>
    <name type="common">Agaric fungus</name>
    <name type="synonym">Psathyrella marcescibilis</name>
    <dbReference type="NCBI Taxonomy" id="230819"/>
    <lineage>
        <taxon>Eukaryota</taxon>
        <taxon>Fungi</taxon>
        <taxon>Dikarya</taxon>
        <taxon>Basidiomycota</taxon>
        <taxon>Agaricomycotina</taxon>
        <taxon>Agaricomycetes</taxon>
        <taxon>Agaricomycetidae</taxon>
        <taxon>Agaricales</taxon>
        <taxon>Agaricineae</taxon>
        <taxon>Psathyrellaceae</taxon>
        <taxon>Coprinopsis</taxon>
    </lineage>
</organism>
<dbReference type="PANTHER" id="PTHR21183:SF18">
    <property type="entry name" value="LARGE RIBOSOMAL SUBUNIT PROTEIN UL29M"/>
    <property type="match status" value="1"/>
</dbReference>
<accession>A0A5C3KX90</accession>
<dbReference type="PANTHER" id="PTHR21183">
    <property type="entry name" value="RIBOSOMAL PROTEIN L47, MITOCHONDRIAL-RELATED"/>
    <property type="match status" value="1"/>
</dbReference>
<dbReference type="EMBL" id="ML210192">
    <property type="protein sequence ID" value="TFK24967.1"/>
    <property type="molecule type" value="Genomic_DNA"/>
</dbReference>
<keyword evidence="3" id="KW-0689">Ribosomal protein</keyword>